<keyword evidence="6" id="KW-0223">Dioxygenase</keyword>
<dbReference type="PANTHER" id="PTHR10696">
    <property type="entry name" value="GAMMA-BUTYROBETAINE HYDROXYLASE-RELATED"/>
    <property type="match status" value="1"/>
</dbReference>
<evidence type="ECO:0000256" key="3">
    <source>
        <dbReference type="ARBA" id="ARBA00023004"/>
    </source>
</evidence>
<feature type="domain" description="TauD/TfdA-like" evidence="5">
    <location>
        <begin position="9"/>
        <end position="297"/>
    </location>
</feature>
<dbReference type="InterPro" id="IPR042098">
    <property type="entry name" value="TauD-like_sf"/>
</dbReference>
<organism evidence="6 7">
    <name type="scientific">Actinokineospora guangxiensis</name>
    <dbReference type="NCBI Taxonomy" id="1490288"/>
    <lineage>
        <taxon>Bacteria</taxon>
        <taxon>Bacillati</taxon>
        <taxon>Actinomycetota</taxon>
        <taxon>Actinomycetes</taxon>
        <taxon>Pseudonocardiales</taxon>
        <taxon>Pseudonocardiaceae</taxon>
        <taxon>Actinokineospora</taxon>
    </lineage>
</organism>
<proteinExistence type="predicted"/>
<dbReference type="RefSeq" id="WP_378249931.1">
    <property type="nucleotide sequence ID" value="NZ_JBHSKF010000014.1"/>
</dbReference>
<accession>A0ABW0EV83</accession>
<evidence type="ECO:0000256" key="4">
    <source>
        <dbReference type="ARBA" id="ARBA00023194"/>
    </source>
</evidence>
<evidence type="ECO:0000256" key="2">
    <source>
        <dbReference type="ARBA" id="ARBA00023002"/>
    </source>
</evidence>
<reference evidence="7" key="1">
    <citation type="journal article" date="2019" name="Int. J. Syst. Evol. Microbiol.">
        <title>The Global Catalogue of Microorganisms (GCM) 10K type strain sequencing project: providing services to taxonomists for standard genome sequencing and annotation.</title>
        <authorList>
            <consortium name="The Broad Institute Genomics Platform"/>
            <consortium name="The Broad Institute Genome Sequencing Center for Infectious Disease"/>
            <person name="Wu L."/>
            <person name="Ma J."/>
        </authorList>
    </citation>
    <scope>NUCLEOTIDE SEQUENCE [LARGE SCALE GENOMIC DNA]</scope>
    <source>
        <strain evidence="7">CCUG 59778</strain>
    </source>
</reference>
<dbReference type="EMBL" id="JBHSKF010000014">
    <property type="protein sequence ID" value="MFC5290059.1"/>
    <property type="molecule type" value="Genomic_DNA"/>
</dbReference>
<evidence type="ECO:0000313" key="7">
    <source>
        <dbReference type="Proteomes" id="UP001596157"/>
    </source>
</evidence>
<evidence type="ECO:0000313" key="6">
    <source>
        <dbReference type="EMBL" id="MFC5290059.1"/>
    </source>
</evidence>
<dbReference type="InterPro" id="IPR050411">
    <property type="entry name" value="AlphaKG_dependent_hydroxylases"/>
</dbReference>
<keyword evidence="2 6" id="KW-0560">Oxidoreductase</keyword>
<dbReference type="EC" id="1.14.11.-" evidence="6"/>
<dbReference type="GO" id="GO:0051213">
    <property type="term" value="F:dioxygenase activity"/>
    <property type="evidence" value="ECO:0007669"/>
    <property type="project" value="UniProtKB-KW"/>
</dbReference>
<dbReference type="Proteomes" id="UP001596157">
    <property type="component" value="Unassembled WGS sequence"/>
</dbReference>
<evidence type="ECO:0000259" key="5">
    <source>
        <dbReference type="Pfam" id="PF02668"/>
    </source>
</evidence>
<keyword evidence="4" id="KW-0045">Antibiotic biosynthesis</keyword>
<evidence type="ECO:0000256" key="1">
    <source>
        <dbReference type="ARBA" id="ARBA00001954"/>
    </source>
</evidence>
<keyword evidence="7" id="KW-1185">Reference proteome</keyword>
<sequence length="317" mass="35408">MTDVPRNRIVVTDQRHLDDDVVEQTRGFLAEQGWVVLRGLPLGDDAPRGLAALVRRVAGSPLGYHERSSPRSELGDGVYTSTEYPASEEIHLHNENSYQLDWPMRLFFQCLRPAATGGATPLADTRQILATMDPAVRDRFADLGWRVVRNYHEGMGLTWQESFGVTDHDQLTRLCEERGLVASWHDGVLRTSATRAAIHRHPTTGQDVWFNHAAVFHLASRPPAVRSALREMFAEDELPTQSYFGNGDPIDDDTVEHLVECYAAARFRFDYQAGDVLVIDNMLISHGREPFTGDRAVAVAMACPRSEFPAALSEVGR</sequence>
<dbReference type="Pfam" id="PF02668">
    <property type="entry name" value="TauD"/>
    <property type="match status" value="1"/>
</dbReference>
<keyword evidence="3" id="KW-0408">Iron</keyword>
<dbReference type="PANTHER" id="PTHR10696:SF56">
    <property type="entry name" value="TAUD_TFDA-LIKE DOMAIN-CONTAINING PROTEIN"/>
    <property type="match status" value="1"/>
</dbReference>
<protein>
    <submittedName>
        <fullName evidence="6">TauD/TfdA family dioxygenase</fullName>
        <ecNumber evidence="6">1.14.11.-</ecNumber>
    </submittedName>
</protein>
<name>A0ABW0EV83_9PSEU</name>
<comment type="caution">
    <text evidence="6">The sequence shown here is derived from an EMBL/GenBank/DDBJ whole genome shotgun (WGS) entry which is preliminary data.</text>
</comment>
<gene>
    <name evidence="6" type="ORF">ACFPM7_23645</name>
</gene>
<comment type="cofactor">
    <cofactor evidence="1">
        <name>Fe(2+)</name>
        <dbReference type="ChEBI" id="CHEBI:29033"/>
    </cofactor>
</comment>
<dbReference type="Gene3D" id="3.60.130.10">
    <property type="entry name" value="Clavaminate synthase-like"/>
    <property type="match status" value="1"/>
</dbReference>
<dbReference type="InterPro" id="IPR003819">
    <property type="entry name" value="TauD/TfdA-like"/>
</dbReference>
<dbReference type="SUPFAM" id="SSF51197">
    <property type="entry name" value="Clavaminate synthase-like"/>
    <property type="match status" value="1"/>
</dbReference>